<proteinExistence type="predicted"/>
<sequence>MKTRRPVICRVGERPTAVPAGGDVYGLIDWDDAPILIVGPSTDAVTREAIRIFARALAETGGLAEDDSDFTRRHPLPDPDGPIGVIDSWLTRLRRATAIPWFAILDDEVVIAR</sequence>
<organism evidence="1 2">
    <name type="scientific">Micromonospora ureilytica</name>
    <dbReference type="NCBI Taxonomy" id="709868"/>
    <lineage>
        <taxon>Bacteria</taxon>
        <taxon>Bacillati</taxon>
        <taxon>Actinomycetota</taxon>
        <taxon>Actinomycetes</taxon>
        <taxon>Micromonosporales</taxon>
        <taxon>Micromonosporaceae</taxon>
        <taxon>Micromonospora</taxon>
    </lineage>
</organism>
<dbReference type="Proteomes" id="UP000278981">
    <property type="component" value="Unassembled WGS sequence"/>
</dbReference>
<dbReference type="OrthoDB" id="3388491at2"/>
<evidence type="ECO:0000313" key="1">
    <source>
        <dbReference type="EMBL" id="RQX16702.1"/>
    </source>
</evidence>
<comment type="caution">
    <text evidence="1">The sequence shown here is derived from an EMBL/GenBank/DDBJ whole genome shotgun (WGS) entry which is preliminary data.</text>
</comment>
<accession>A0A3N9XVD6</accession>
<name>A0A3N9XVD6_9ACTN</name>
<reference evidence="1 2" key="1">
    <citation type="submission" date="2018-04" db="EMBL/GenBank/DDBJ databases">
        <title>Micromonosporas from Atacama Desert.</title>
        <authorList>
            <person name="Carro L."/>
            <person name="Klenk H.-P."/>
            <person name="Goodfellow M."/>
        </authorList>
    </citation>
    <scope>NUCLEOTIDE SEQUENCE [LARGE SCALE GENOMIC DNA]</scope>
    <source>
        <strain evidence="1 2">LB19</strain>
    </source>
</reference>
<dbReference type="AlphaFoldDB" id="A0A3N9XVD6"/>
<dbReference type="RefSeq" id="WP_124819791.1">
    <property type="nucleotide sequence ID" value="NZ_QDGB01000247.1"/>
</dbReference>
<protein>
    <submittedName>
        <fullName evidence="1">Uncharacterized protein</fullName>
    </submittedName>
</protein>
<evidence type="ECO:0000313" key="2">
    <source>
        <dbReference type="Proteomes" id="UP000278981"/>
    </source>
</evidence>
<dbReference type="EMBL" id="QDGB01000247">
    <property type="protein sequence ID" value="RQX16702.1"/>
    <property type="molecule type" value="Genomic_DNA"/>
</dbReference>
<gene>
    <name evidence="1" type="ORF">DDE19_14085</name>
</gene>